<dbReference type="EMBL" id="JAVKGR010000001">
    <property type="protein sequence ID" value="MDR8018448.1"/>
    <property type="molecule type" value="Genomic_DNA"/>
</dbReference>
<feature type="domain" description="Histone deacetylase" evidence="2">
    <location>
        <begin position="9"/>
        <end position="279"/>
    </location>
</feature>
<protein>
    <submittedName>
        <fullName evidence="3">Class II histone deacetylase</fullName>
    </submittedName>
</protein>
<evidence type="ECO:0000313" key="4">
    <source>
        <dbReference type="Proteomes" id="UP001251870"/>
    </source>
</evidence>
<comment type="caution">
    <text evidence="3">The sequence shown here is derived from an EMBL/GenBank/DDBJ whole genome shotgun (WGS) entry which is preliminary data.</text>
</comment>
<evidence type="ECO:0000313" key="3">
    <source>
        <dbReference type="EMBL" id="MDR8018448.1"/>
    </source>
</evidence>
<dbReference type="InterPro" id="IPR023696">
    <property type="entry name" value="Ureohydrolase_dom_sf"/>
</dbReference>
<dbReference type="Proteomes" id="UP001251870">
    <property type="component" value="Unassembled WGS sequence"/>
</dbReference>
<evidence type="ECO:0000259" key="2">
    <source>
        <dbReference type="Pfam" id="PF00850"/>
    </source>
</evidence>
<dbReference type="Gene3D" id="3.40.800.20">
    <property type="entry name" value="Histone deacetylase domain"/>
    <property type="match status" value="1"/>
</dbReference>
<dbReference type="SUPFAM" id="SSF52768">
    <property type="entry name" value="Arginase/deacetylase"/>
    <property type="match status" value="1"/>
</dbReference>
<sequence>MHSLVEVSGAGESLIDLDFSPATRDMLLSVHTRRHVDSIEQQSCQSGGDAGDGSSPFGRGSFEIAQMAAGATTAALTAVLQDRVDNAYALVRPPGHHAERDTGRGFCIFSNVAIAIEEARRLRLAQRFAIVDIDVHHGNGAQSIYWDDPNVLTISLHQDRLFPLDSGMVDEVGSSDSDYTNINVPLPAGCGNGAYKAALDRCVAPAVESFQPDVIIVSCGFDASSADPLGRMCVSAGGYAEITERLIALANETCDGKIVFSHEGGYSPMYVPFCGLAVIESLAGFTARTPDPYSWAFDEYPVHDLTADQDKAIQAVVDARSQVTGHGG</sequence>
<keyword evidence="4" id="KW-1185">Reference proteome</keyword>
<organism evidence="3 4">
    <name type="scientific">Nesterenkonia aerolata</name>
    <dbReference type="NCBI Taxonomy" id="3074079"/>
    <lineage>
        <taxon>Bacteria</taxon>
        <taxon>Bacillati</taxon>
        <taxon>Actinomycetota</taxon>
        <taxon>Actinomycetes</taxon>
        <taxon>Micrococcales</taxon>
        <taxon>Micrococcaceae</taxon>
        <taxon>Nesterenkonia</taxon>
    </lineage>
</organism>
<evidence type="ECO:0000256" key="1">
    <source>
        <dbReference type="ARBA" id="ARBA00005947"/>
    </source>
</evidence>
<proteinExistence type="inferred from homology"/>
<dbReference type="PANTHER" id="PTHR10625">
    <property type="entry name" value="HISTONE DEACETYLASE HDAC1-RELATED"/>
    <property type="match status" value="1"/>
</dbReference>
<name>A0ABU2DPL8_9MICC</name>
<dbReference type="InterPro" id="IPR000286">
    <property type="entry name" value="HDACs"/>
</dbReference>
<dbReference type="InterPro" id="IPR023801">
    <property type="entry name" value="His_deacetylse_dom"/>
</dbReference>
<accession>A0ABU2DPL8</accession>
<dbReference type="PANTHER" id="PTHR10625:SF31">
    <property type="entry name" value="HISTONE DEACETYLASE DOMAIN-CONTAINING PROTEIN"/>
    <property type="match status" value="1"/>
</dbReference>
<reference evidence="3 4" key="1">
    <citation type="submission" date="2023-09" db="EMBL/GenBank/DDBJ databases">
        <title>Description of three actinobacteria isolated from air of manufacturing shop in a pharmaceutical factory.</title>
        <authorList>
            <person name="Zhang D.-F."/>
        </authorList>
    </citation>
    <scope>NUCLEOTIDE SEQUENCE [LARGE SCALE GENOMIC DNA]</scope>
    <source>
        <strain evidence="3 4">LY-0111</strain>
    </source>
</reference>
<dbReference type="InterPro" id="IPR037138">
    <property type="entry name" value="His_deacetylse_dom_sf"/>
</dbReference>
<dbReference type="PRINTS" id="PR01270">
    <property type="entry name" value="HDASUPER"/>
</dbReference>
<dbReference type="Pfam" id="PF00850">
    <property type="entry name" value="Hist_deacetyl"/>
    <property type="match status" value="1"/>
</dbReference>
<gene>
    <name evidence="3" type="ORF">RIL96_02540</name>
</gene>
<dbReference type="CDD" id="cd09996">
    <property type="entry name" value="HDAC_classII_1"/>
    <property type="match status" value="1"/>
</dbReference>
<comment type="similarity">
    <text evidence="1">Belongs to the histone deacetylase family.</text>
</comment>